<dbReference type="CDD" id="cd01839">
    <property type="entry name" value="SGNH_arylesterase_like"/>
    <property type="match status" value="1"/>
</dbReference>
<dbReference type="PANTHER" id="PTHR30383">
    <property type="entry name" value="THIOESTERASE 1/PROTEASE 1/LYSOPHOSPHOLIPASE L1"/>
    <property type="match status" value="1"/>
</dbReference>
<dbReference type="PANTHER" id="PTHR30383:SF29">
    <property type="entry name" value="SGNH HYDROLASE-TYPE ESTERASE DOMAIN-CONTAINING PROTEIN"/>
    <property type="match status" value="1"/>
</dbReference>
<dbReference type="KEGG" id="hsd:SD1D_0492"/>
<feature type="domain" description="SGNH hydrolase-type esterase" evidence="1">
    <location>
        <begin position="23"/>
        <end position="212"/>
    </location>
</feature>
<dbReference type="Proteomes" id="UP000196053">
    <property type="component" value="Chromosome I"/>
</dbReference>
<dbReference type="Pfam" id="PF13472">
    <property type="entry name" value="Lipase_GDSL_2"/>
    <property type="match status" value="1"/>
</dbReference>
<dbReference type="InterPro" id="IPR036514">
    <property type="entry name" value="SGNH_hydro_sf"/>
</dbReference>
<accession>A0A0K8J3U7</accession>
<evidence type="ECO:0000313" key="2">
    <source>
        <dbReference type="EMBL" id="CUH92044.1"/>
    </source>
</evidence>
<protein>
    <recommendedName>
        <fullName evidence="1">SGNH hydrolase-type esterase domain-containing protein</fullName>
    </recommendedName>
</protein>
<keyword evidence="3" id="KW-1185">Reference proteome</keyword>
<evidence type="ECO:0000259" key="1">
    <source>
        <dbReference type="Pfam" id="PF13472"/>
    </source>
</evidence>
<dbReference type="Gene3D" id="3.40.50.1110">
    <property type="entry name" value="SGNH hydrolase"/>
    <property type="match status" value="1"/>
</dbReference>
<dbReference type="EMBL" id="LN879430">
    <property type="protein sequence ID" value="CUH92044.1"/>
    <property type="molecule type" value="Genomic_DNA"/>
</dbReference>
<name>A0A0K8J3U7_9FIRM</name>
<sequence>MSGLLFSIDNGKVEGKMLKNIMCFGDSNTHGFIAASGERYDENTRWTRLLQRHLGIEYYVIEEGLNGRTTVYDDTEIKNTNGKLYLEVCIATHKPLDLVIIMLGTNDTKERFNASPKDIANGMEQLIKILRDPNIYNNEILIISPIHISDKILDSPYCESFGGLAGAEKSRKLAAEYKELAKKYNCHFMDAANYAKADDKDAIHLDKEGHRALAQAVYQKIKEIEKSL</sequence>
<evidence type="ECO:0000313" key="3">
    <source>
        <dbReference type="Proteomes" id="UP000196053"/>
    </source>
</evidence>
<proteinExistence type="predicted"/>
<dbReference type="RefSeq" id="WP_058257451.1">
    <property type="nucleotide sequence ID" value="NZ_DUPS01000001.1"/>
</dbReference>
<dbReference type="InterPro" id="IPR013830">
    <property type="entry name" value="SGNH_hydro"/>
</dbReference>
<organism evidence="2 3">
    <name type="scientific">Herbinix luporum</name>
    <dbReference type="NCBI Taxonomy" id="1679721"/>
    <lineage>
        <taxon>Bacteria</taxon>
        <taxon>Bacillati</taxon>
        <taxon>Bacillota</taxon>
        <taxon>Clostridia</taxon>
        <taxon>Lachnospirales</taxon>
        <taxon>Lachnospiraceae</taxon>
        <taxon>Herbinix</taxon>
    </lineage>
</organism>
<gene>
    <name evidence="2" type="ORF">SD1D_0492</name>
</gene>
<dbReference type="SUPFAM" id="SSF52266">
    <property type="entry name" value="SGNH hydrolase"/>
    <property type="match status" value="1"/>
</dbReference>
<dbReference type="AlphaFoldDB" id="A0A0K8J3U7"/>
<dbReference type="InterPro" id="IPR051532">
    <property type="entry name" value="Ester_Hydrolysis_Enzymes"/>
</dbReference>
<reference evidence="3" key="1">
    <citation type="submission" date="2015-09" db="EMBL/GenBank/DDBJ databases">
        <authorList>
            <person name="Wibberg D."/>
        </authorList>
    </citation>
    <scope>NUCLEOTIDE SEQUENCE [LARGE SCALE GENOMIC DNA]</scope>
    <source>
        <strain evidence="3">SD1D</strain>
    </source>
</reference>